<keyword evidence="8" id="KW-1185">Reference proteome</keyword>
<evidence type="ECO:0000256" key="5">
    <source>
        <dbReference type="ARBA" id="ARBA00022801"/>
    </source>
</evidence>
<protein>
    <submittedName>
        <fullName evidence="7">KdsC family phosphatase</fullName>
    </submittedName>
</protein>
<dbReference type="EMBL" id="JBHLWO010000002">
    <property type="protein sequence ID" value="MFC0318965.1"/>
    <property type="molecule type" value="Genomic_DNA"/>
</dbReference>
<evidence type="ECO:0000256" key="1">
    <source>
        <dbReference type="ARBA" id="ARBA00001946"/>
    </source>
</evidence>
<gene>
    <name evidence="7" type="ORF">ACFFI0_11630</name>
</gene>
<dbReference type="InterPro" id="IPR036412">
    <property type="entry name" value="HAD-like_sf"/>
</dbReference>
<sequence length="172" mass="18826">MLFEKLKSVKAFALDVDGVLTDGLVLVNEEGHQLRRFNIRDGYALQLAVKKGFPLLVITGGQSEGVRKRLAGLGIKDIELGVSDKVAVFKNWLTKLELHPEDVLYIGDDIPDLEVMKIVGLAACPNDAAEEIKAIAHYIGAKNGGEGVVREIMEKVLKLQGAWDADQYIKSV</sequence>
<organism evidence="7 8">
    <name type="scientific">Olivibacter oleidegradans</name>
    <dbReference type="NCBI Taxonomy" id="760123"/>
    <lineage>
        <taxon>Bacteria</taxon>
        <taxon>Pseudomonadati</taxon>
        <taxon>Bacteroidota</taxon>
        <taxon>Sphingobacteriia</taxon>
        <taxon>Sphingobacteriales</taxon>
        <taxon>Sphingobacteriaceae</taxon>
        <taxon>Olivibacter</taxon>
    </lineage>
</organism>
<evidence type="ECO:0000256" key="3">
    <source>
        <dbReference type="ARBA" id="ARBA00011881"/>
    </source>
</evidence>
<name>A0ABV6HJ91_9SPHI</name>
<dbReference type="SFLD" id="SFLDG01136">
    <property type="entry name" value="C1.6:_Phosphoserine_Phosphatas"/>
    <property type="match status" value="1"/>
</dbReference>
<dbReference type="NCBIfam" id="TIGR01670">
    <property type="entry name" value="KdsC-phosphatas"/>
    <property type="match status" value="1"/>
</dbReference>
<keyword evidence="5" id="KW-0378">Hydrolase</keyword>
<proteinExistence type="inferred from homology"/>
<dbReference type="RefSeq" id="WP_130857423.1">
    <property type="nucleotide sequence ID" value="NZ_JBHLWO010000002.1"/>
</dbReference>
<accession>A0ABV6HJ91</accession>
<dbReference type="PIRSF" id="PIRSF006118">
    <property type="entry name" value="KDO8-P_Ptase"/>
    <property type="match status" value="1"/>
</dbReference>
<reference evidence="7 8" key="1">
    <citation type="submission" date="2024-09" db="EMBL/GenBank/DDBJ databases">
        <authorList>
            <person name="Sun Q."/>
            <person name="Mori K."/>
        </authorList>
    </citation>
    <scope>NUCLEOTIDE SEQUENCE [LARGE SCALE GENOMIC DNA]</scope>
    <source>
        <strain evidence="7 8">CCM 7765</strain>
    </source>
</reference>
<dbReference type="InterPro" id="IPR010023">
    <property type="entry name" value="KdsC_fam"/>
</dbReference>
<dbReference type="InterPro" id="IPR023214">
    <property type="entry name" value="HAD_sf"/>
</dbReference>
<comment type="caution">
    <text evidence="7">The sequence shown here is derived from an EMBL/GenBank/DDBJ whole genome shotgun (WGS) entry which is preliminary data.</text>
</comment>
<comment type="subunit">
    <text evidence="3">Homotetramer.</text>
</comment>
<keyword evidence="6" id="KW-0460">Magnesium</keyword>
<evidence type="ECO:0000256" key="4">
    <source>
        <dbReference type="ARBA" id="ARBA00022723"/>
    </source>
</evidence>
<dbReference type="CDD" id="cd01630">
    <property type="entry name" value="HAD_KDO-like"/>
    <property type="match status" value="1"/>
</dbReference>
<comment type="similarity">
    <text evidence="2">Belongs to the KdsC family.</text>
</comment>
<evidence type="ECO:0000256" key="2">
    <source>
        <dbReference type="ARBA" id="ARBA00005893"/>
    </source>
</evidence>
<evidence type="ECO:0000313" key="8">
    <source>
        <dbReference type="Proteomes" id="UP001589774"/>
    </source>
</evidence>
<dbReference type="SFLD" id="SFLDG01138">
    <property type="entry name" value="C1.6.2:_Deoxy-d-mannose-octulo"/>
    <property type="match status" value="1"/>
</dbReference>
<evidence type="ECO:0000313" key="7">
    <source>
        <dbReference type="EMBL" id="MFC0318965.1"/>
    </source>
</evidence>
<dbReference type="PANTHER" id="PTHR21485">
    <property type="entry name" value="HAD SUPERFAMILY MEMBERS CMAS AND KDSC"/>
    <property type="match status" value="1"/>
</dbReference>
<dbReference type="Gene3D" id="3.40.50.1000">
    <property type="entry name" value="HAD superfamily/HAD-like"/>
    <property type="match status" value="1"/>
</dbReference>
<dbReference type="InterPro" id="IPR050793">
    <property type="entry name" value="CMP-NeuNAc_synthase"/>
</dbReference>
<dbReference type="Pfam" id="PF08282">
    <property type="entry name" value="Hydrolase_3"/>
    <property type="match status" value="1"/>
</dbReference>
<dbReference type="SFLD" id="SFLDS00003">
    <property type="entry name" value="Haloacid_Dehalogenase"/>
    <property type="match status" value="1"/>
</dbReference>
<dbReference type="SUPFAM" id="SSF56784">
    <property type="entry name" value="HAD-like"/>
    <property type="match status" value="1"/>
</dbReference>
<keyword evidence="4" id="KW-0479">Metal-binding</keyword>
<evidence type="ECO:0000256" key="6">
    <source>
        <dbReference type="ARBA" id="ARBA00022842"/>
    </source>
</evidence>
<dbReference type="Proteomes" id="UP001589774">
    <property type="component" value="Unassembled WGS sequence"/>
</dbReference>
<comment type="cofactor">
    <cofactor evidence="1">
        <name>Mg(2+)</name>
        <dbReference type="ChEBI" id="CHEBI:18420"/>
    </cofactor>
</comment>
<dbReference type="PANTHER" id="PTHR21485:SF3">
    <property type="entry name" value="N-ACYLNEURAMINATE CYTIDYLYLTRANSFERASE"/>
    <property type="match status" value="1"/>
</dbReference>